<proteinExistence type="predicted"/>
<organism evidence="2 3">
    <name type="scientific">Aquiflexum gelatinilyticum</name>
    <dbReference type="NCBI Taxonomy" id="2961943"/>
    <lineage>
        <taxon>Bacteria</taxon>
        <taxon>Pseudomonadati</taxon>
        <taxon>Bacteroidota</taxon>
        <taxon>Cytophagia</taxon>
        <taxon>Cytophagales</taxon>
        <taxon>Cyclobacteriaceae</taxon>
        <taxon>Aquiflexum</taxon>
    </lineage>
</organism>
<protein>
    <submittedName>
        <fullName evidence="2">Uncharacterized protein</fullName>
    </submittedName>
</protein>
<evidence type="ECO:0000313" key="3">
    <source>
        <dbReference type="Proteomes" id="UP001142175"/>
    </source>
</evidence>
<feature type="transmembrane region" description="Helical" evidence="1">
    <location>
        <begin position="89"/>
        <end position="120"/>
    </location>
</feature>
<dbReference type="RefSeq" id="WP_258421897.1">
    <property type="nucleotide sequence ID" value="NZ_JANSUY010000001.1"/>
</dbReference>
<dbReference type="AlphaFoldDB" id="A0A9X2P281"/>
<sequence length="151" mass="17225">MERNVLIMIAIPIPFFGFVYLNTENPIFFFEVPQLTGFWEYFGLGLVFTFLIAQYFAFQKDSKNIEKSSFGLEKKLEAYSKASFNRFRILFVSGLVAAAGLFLFGNAGYTIAFAVTLVFFSSAKPTPERIIRALKLKGDEKNQVMGLKRRE</sequence>
<keyword evidence="1" id="KW-1133">Transmembrane helix</keyword>
<feature type="transmembrane region" description="Helical" evidence="1">
    <location>
        <begin position="41"/>
        <end position="58"/>
    </location>
</feature>
<evidence type="ECO:0000313" key="2">
    <source>
        <dbReference type="EMBL" id="MCR9014018.1"/>
    </source>
</evidence>
<keyword evidence="1" id="KW-0812">Transmembrane</keyword>
<dbReference type="Proteomes" id="UP001142175">
    <property type="component" value="Unassembled WGS sequence"/>
</dbReference>
<comment type="caution">
    <text evidence="2">The sequence shown here is derived from an EMBL/GenBank/DDBJ whole genome shotgun (WGS) entry which is preliminary data.</text>
</comment>
<accession>A0A9X2P281</accession>
<dbReference type="EMBL" id="JANSUY010000001">
    <property type="protein sequence ID" value="MCR9014018.1"/>
    <property type="molecule type" value="Genomic_DNA"/>
</dbReference>
<gene>
    <name evidence="2" type="ORF">NU887_03160</name>
</gene>
<reference evidence="2" key="1">
    <citation type="submission" date="2022-08" db="EMBL/GenBank/DDBJ databases">
        <authorList>
            <person name="Zhang D."/>
        </authorList>
    </citation>
    <scope>NUCLEOTIDE SEQUENCE</scope>
    <source>
        <strain evidence="2">XJ19-11</strain>
    </source>
</reference>
<feature type="transmembrane region" description="Helical" evidence="1">
    <location>
        <begin position="5"/>
        <end position="21"/>
    </location>
</feature>
<keyword evidence="1" id="KW-0472">Membrane</keyword>
<evidence type="ECO:0000256" key="1">
    <source>
        <dbReference type="SAM" id="Phobius"/>
    </source>
</evidence>
<name>A0A9X2P281_9BACT</name>
<keyword evidence="3" id="KW-1185">Reference proteome</keyword>